<sequence length="703" mass="79452">MDLLFVKRHNVCAFLVANDPKSAEFVPVLNFLANSSISFAISHNLPVFEHIRATVREQEVLFSEAKIRQVLMFNDNPEALIDFPSFYIKECFRRMGHPDEFKSGQIIKNSLPPHWRYFVHIFIHCLSIRKGGFDSANAMVASAILGTIKGRDYNFSGLVFIQLKENLTGVVKEKFLVYPRFLQIIINHFHPDLQQGGNILVFDHMRAKTLSYMKRKNKRTNRVIADIPLFGHVIGKEEEFVPDFDPDLPVQEELLSSEEEEVEVEQDQETSKRLRLMLRLRLKCLMYKKKNNLMMSLFNVEAGAQEGEEEISESSGTLDARIYGPADTYSDYELEEPKAKRIKTGFEDVSSSSDSSIDTPLPTPPPSPQPTPQPTPLPSPQQAHIPTPPPSPQHVPIPTPPTSPSHEPTSSVPRVKTLSLEVKKLLDNVKEKESLIESLRTELDECKEEFNDLKLEFGGLHTRLDVQQTQLEAQEKLISQQQQDFKALSDIVEQLKASMVKTSEQATASTAQGETTFSSGPSSPTFVTNPESAMTIFSSPAAKIKEAVEVKVEEQEFDLPSASERKEARKRGKGTITEVETVILDEEDVASDDMLNVLLDEIDNFGYNELYPDILPTEERETERTRYFTEEGDESKALSDEDKTEDDVRVNIVKPVVPDEPTPIIPEATQFQLDELDVLFTNHTQSYCDDDEADAKAYQRVVS</sequence>
<reference evidence="2" key="1">
    <citation type="journal article" date="2022" name="Mol. Ecol. Resour.">
        <title>The genomes of chicory, endive, great burdock and yacon provide insights into Asteraceae palaeo-polyploidization history and plant inulin production.</title>
        <authorList>
            <person name="Fan W."/>
            <person name="Wang S."/>
            <person name="Wang H."/>
            <person name="Wang A."/>
            <person name="Jiang F."/>
            <person name="Liu H."/>
            <person name="Zhao H."/>
            <person name="Xu D."/>
            <person name="Zhang Y."/>
        </authorList>
    </citation>
    <scope>NUCLEOTIDE SEQUENCE [LARGE SCALE GENOMIC DNA]</scope>
    <source>
        <strain evidence="2">cv. Yunnan</strain>
    </source>
</reference>
<evidence type="ECO:0000313" key="1">
    <source>
        <dbReference type="EMBL" id="KAI3732530.1"/>
    </source>
</evidence>
<keyword evidence="2" id="KW-1185">Reference proteome</keyword>
<organism evidence="1 2">
    <name type="scientific">Smallanthus sonchifolius</name>
    <dbReference type="NCBI Taxonomy" id="185202"/>
    <lineage>
        <taxon>Eukaryota</taxon>
        <taxon>Viridiplantae</taxon>
        <taxon>Streptophyta</taxon>
        <taxon>Embryophyta</taxon>
        <taxon>Tracheophyta</taxon>
        <taxon>Spermatophyta</taxon>
        <taxon>Magnoliopsida</taxon>
        <taxon>eudicotyledons</taxon>
        <taxon>Gunneridae</taxon>
        <taxon>Pentapetalae</taxon>
        <taxon>asterids</taxon>
        <taxon>campanulids</taxon>
        <taxon>Asterales</taxon>
        <taxon>Asteraceae</taxon>
        <taxon>Asteroideae</taxon>
        <taxon>Heliantheae alliance</taxon>
        <taxon>Millerieae</taxon>
        <taxon>Smallanthus</taxon>
    </lineage>
</organism>
<reference evidence="1 2" key="2">
    <citation type="journal article" date="2022" name="Mol. Ecol. Resour.">
        <title>The genomes of chicory, endive, great burdock and yacon provide insights into Asteraceae paleo-polyploidization history and plant inulin production.</title>
        <authorList>
            <person name="Fan W."/>
            <person name="Wang S."/>
            <person name="Wang H."/>
            <person name="Wang A."/>
            <person name="Jiang F."/>
            <person name="Liu H."/>
            <person name="Zhao H."/>
            <person name="Xu D."/>
            <person name="Zhang Y."/>
        </authorList>
    </citation>
    <scope>NUCLEOTIDE SEQUENCE [LARGE SCALE GENOMIC DNA]</scope>
    <source>
        <strain evidence="2">cv. Yunnan</strain>
        <tissue evidence="1">Leaves</tissue>
    </source>
</reference>
<proteinExistence type="predicted"/>
<evidence type="ECO:0000313" key="2">
    <source>
        <dbReference type="Proteomes" id="UP001056120"/>
    </source>
</evidence>
<dbReference type="Proteomes" id="UP001056120">
    <property type="component" value="Linkage Group LG21"/>
</dbReference>
<protein>
    <submittedName>
        <fullName evidence="1">Uncharacterized protein</fullName>
    </submittedName>
</protein>
<dbReference type="EMBL" id="CM042038">
    <property type="protein sequence ID" value="KAI3732530.1"/>
    <property type="molecule type" value="Genomic_DNA"/>
</dbReference>
<accession>A0ACB9CEB2</accession>
<name>A0ACB9CEB2_9ASTR</name>
<comment type="caution">
    <text evidence="1">The sequence shown here is derived from an EMBL/GenBank/DDBJ whole genome shotgun (WGS) entry which is preliminary data.</text>
</comment>
<gene>
    <name evidence="1" type="ORF">L1987_63735</name>
</gene>